<dbReference type="InterPro" id="IPR001509">
    <property type="entry name" value="Epimerase_deHydtase"/>
</dbReference>
<proteinExistence type="inferred from homology"/>
<dbReference type="AlphaFoldDB" id="A0A1W5CRA7"/>
<dbReference type="InterPro" id="IPR050425">
    <property type="entry name" value="NAD(P)_dehydrat-like"/>
</dbReference>
<dbReference type="SUPFAM" id="SSF51735">
    <property type="entry name" value="NAD(P)-binding Rossmann-fold domains"/>
    <property type="match status" value="1"/>
</dbReference>
<accession>A0A1W5CRA7</accession>
<dbReference type="InterPro" id="IPR036291">
    <property type="entry name" value="NAD(P)-bd_dom_sf"/>
</dbReference>
<keyword evidence="5" id="KW-1185">Reference proteome</keyword>
<evidence type="ECO:0000256" key="1">
    <source>
        <dbReference type="ARBA" id="ARBA00023002"/>
    </source>
</evidence>
<name>A0A1W5CRA7_9LECA</name>
<dbReference type="Pfam" id="PF01370">
    <property type="entry name" value="Epimerase"/>
    <property type="match status" value="1"/>
</dbReference>
<evidence type="ECO:0000313" key="5">
    <source>
        <dbReference type="Proteomes" id="UP000192927"/>
    </source>
</evidence>
<protein>
    <submittedName>
        <fullName evidence="4">NAD-dependent epimerase/dehydratase, N-terminal domain</fullName>
    </submittedName>
</protein>
<dbReference type="PANTHER" id="PTHR10366">
    <property type="entry name" value="NAD DEPENDENT EPIMERASE/DEHYDRATASE"/>
    <property type="match status" value="1"/>
</dbReference>
<dbReference type="Proteomes" id="UP000192927">
    <property type="component" value="Unassembled WGS sequence"/>
</dbReference>
<organism evidence="4 5">
    <name type="scientific">Lasallia pustulata</name>
    <dbReference type="NCBI Taxonomy" id="136370"/>
    <lineage>
        <taxon>Eukaryota</taxon>
        <taxon>Fungi</taxon>
        <taxon>Dikarya</taxon>
        <taxon>Ascomycota</taxon>
        <taxon>Pezizomycotina</taxon>
        <taxon>Lecanoromycetes</taxon>
        <taxon>OSLEUM clade</taxon>
        <taxon>Umbilicariomycetidae</taxon>
        <taxon>Umbilicariales</taxon>
        <taxon>Umbilicariaceae</taxon>
        <taxon>Lasallia</taxon>
    </lineage>
</organism>
<comment type="similarity">
    <text evidence="2">Belongs to the NAD(P)-dependent epimerase/dehydratase family. Dihydroflavonol-4-reductase subfamily.</text>
</comment>
<sequence length="252" mass="27673">MSLPRCNGKTVLITGINGYIASRIGHDLLKKGYKIRGTSRSKPSTEALLNGAYKEFAGRVETISVPDMTVPGAFDEAVKGVTAIVHTASPLNYQLKTWDDFVTPAVNGNICVLTSALKHAGPQLEAFVMTSSLAATISHPNRKRYKSTEKDWNNWAESIAQSLGDKADHTILYPASKAAAEKALWKFRDQYNPDWSCIPVGSPGADYEEGYAWLSGGMSFCGDKARKILGREYVGFEQSVVDTARVFERMER</sequence>
<dbReference type="EMBL" id="FWEW01000011">
    <property type="protein sequence ID" value="SLM33320.1"/>
    <property type="molecule type" value="Genomic_DNA"/>
</dbReference>
<feature type="domain" description="NAD-dependent epimerase/dehydratase" evidence="3">
    <location>
        <begin position="11"/>
        <end position="192"/>
    </location>
</feature>
<evidence type="ECO:0000256" key="2">
    <source>
        <dbReference type="ARBA" id="ARBA00023445"/>
    </source>
</evidence>
<evidence type="ECO:0000259" key="3">
    <source>
        <dbReference type="Pfam" id="PF01370"/>
    </source>
</evidence>
<dbReference type="GO" id="GO:0016616">
    <property type="term" value="F:oxidoreductase activity, acting on the CH-OH group of donors, NAD or NADP as acceptor"/>
    <property type="evidence" value="ECO:0007669"/>
    <property type="project" value="TreeGrafter"/>
</dbReference>
<evidence type="ECO:0000313" key="4">
    <source>
        <dbReference type="EMBL" id="SLM33320.1"/>
    </source>
</evidence>
<reference evidence="5" key="1">
    <citation type="submission" date="2017-03" db="EMBL/GenBank/DDBJ databases">
        <authorList>
            <person name="Sharma R."/>
            <person name="Thines M."/>
        </authorList>
    </citation>
    <scope>NUCLEOTIDE SEQUENCE [LARGE SCALE GENOMIC DNA]</scope>
</reference>
<dbReference type="PANTHER" id="PTHR10366:SF564">
    <property type="entry name" value="STEROL-4-ALPHA-CARBOXYLATE 3-DEHYDROGENASE, DECARBOXYLATING"/>
    <property type="match status" value="1"/>
</dbReference>
<dbReference type="Gene3D" id="3.40.50.720">
    <property type="entry name" value="NAD(P)-binding Rossmann-like Domain"/>
    <property type="match status" value="1"/>
</dbReference>
<keyword evidence="1" id="KW-0560">Oxidoreductase</keyword>